<proteinExistence type="predicted"/>
<reference evidence="3" key="2">
    <citation type="journal article" date="2021" name="Sci. Data">
        <title>Chromosome-scale genome sequencing, assembly and annotation of six genomes from subfamily Leishmaniinae.</title>
        <authorList>
            <person name="Almutairi H."/>
            <person name="Urbaniak M.D."/>
            <person name="Bates M.D."/>
            <person name="Jariyapan N."/>
            <person name="Kwakye-Nuako G."/>
            <person name="Thomaz Soccol V."/>
            <person name="Al-Salem W.S."/>
            <person name="Dillon R.J."/>
            <person name="Bates P.A."/>
            <person name="Gatherer D."/>
        </authorList>
    </citation>
    <scope>NUCLEOTIDE SEQUENCE [LARGE SCALE GENOMIC DNA]</scope>
</reference>
<evidence type="ECO:0000256" key="1">
    <source>
        <dbReference type="SAM" id="MobiDB-lite"/>
    </source>
</evidence>
<feature type="region of interest" description="Disordered" evidence="1">
    <location>
        <begin position="494"/>
        <end position="527"/>
    </location>
</feature>
<name>A0A836KKZ2_9TRYP</name>
<dbReference type="RefSeq" id="XP_067175726.1">
    <property type="nucleotide sequence ID" value="XM_067320351.1"/>
</dbReference>
<protein>
    <submittedName>
        <fullName evidence="2">Uncharacterized protein</fullName>
    </submittedName>
</protein>
<feature type="region of interest" description="Disordered" evidence="1">
    <location>
        <begin position="701"/>
        <end position="753"/>
    </location>
</feature>
<feature type="compositionally biased region" description="Basic and acidic residues" evidence="1">
    <location>
        <begin position="422"/>
        <end position="435"/>
    </location>
</feature>
<feature type="compositionally biased region" description="Low complexity" evidence="1">
    <location>
        <begin position="81"/>
        <end position="98"/>
    </location>
</feature>
<dbReference type="Proteomes" id="UP000673552">
    <property type="component" value="Unassembled WGS sequence"/>
</dbReference>
<dbReference type="AlphaFoldDB" id="A0A836KKZ2"/>
<evidence type="ECO:0000313" key="2">
    <source>
        <dbReference type="EMBL" id="KAG5469553.1"/>
    </source>
</evidence>
<feature type="region of interest" description="Disordered" evidence="1">
    <location>
        <begin position="189"/>
        <end position="320"/>
    </location>
</feature>
<gene>
    <name evidence="2" type="ORF">LSCM1_02776</name>
</gene>
<dbReference type="KEGG" id="lmat:92512863"/>
<feature type="compositionally biased region" description="Low complexity" evidence="1">
    <location>
        <begin position="297"/>
        <end position="309"/>
    </location>
</feature>
<feature type="compositionally biased region" description="Low complexity" evidence="1">
    <location>
        <begin position="269"/>
        <end position="289"/>
    </location>
</feature>
<reference evidence="3" key="1">
    <citation type="journal article" date="2021" name="Microbiol. Resour. Announc.">
        <title>LGAAP: Leishmaniinae Genome Assembly and Annotation Pipeline.</title>
        <authorList>
            <person name="Almutairi H."/>
            <person name="Urbaniak M.D."/>
            <person name="Bates M.D."/>
            <person name="Jariyapan N."/>
            <person name="Kwakye-Nuako G."/>
            <person name="Thomaz-Soccol V."/>
            <person name="Al-Salem W.S."/>
            <person name="Dillon R.J."/>
            <person name="Bates P.A."/>
            <person name="Gatherer D."/>
        </authorList>
    </citation>
    <scope>NUCLEOTIDE SEQUENCE [LARGE SCALE GENOMIC DNA]</scope>
</reference>
<accession>A0A836KKZ2</accession>
<feature type="region of interest" description="Disordered" evidence="1">
    <location>
        <begin position="412"/>
        <end position="438"/>
    </location>
</feature>
<dbReference type="OrthoDB" id="267070at2759"/>
<comment type="caution">
    <text evidence="2">The sequence shown here is derived from an EMBL/GenBank/DDBJ whole genome shotgun (WGS) entry which is preliminary data.</text>
</comment>
<evidence type="ECO:0000313" key="3">
    <source>
        <dbReference type="Proteomes" id="UP000673552"/>
    </source>
</evidence>
<feature type="compositionally biased region" description="Gly residues" evidence="1">
    <location>
        <begin position="56"/>
        <end position="72"/>
    </location>
</feature>
<feature type="region of interest" description="Disordered" evidence="1">
    <location>
        <begin position="443"/>
        <end position="462"/>
    </location>
</feature>
<sequence>MSAYEWVIEQESPDGVTTRIVFDFADDEAGSHGNGGRVSVSSSTHHSHLRRDGRGRGLSSGAPGGGGGGGGIFAFKEAARSEGGSSRRSSKRSNGSRSRCPRHQHLSSSSRGGAFLGGARASESGSSTMAGPIGSAYTSAALWQRYQRVLFGGGRGGMAAAVAGVARALATTHEASSPISASALASSTRADPSAGLHGGTHYFSLSSPPEAIKGGQPPSTVLMSADGVEAGDEERQESRGCQARRTRCGRGIGRSSGSCESRDVTYSEGASAAVGTGAATQAHTTGGSARHLPAQMASSTTAALAPPSSGNDRSGEGREGIEDYEDLDDADMASVNGSYYVLRDVWATRAACPRTISATSTADFPAFPPLHPISVEEEAGSAETVIDSRGGPSGTAGVCNGLASTAGVHAEDPASLAPAKSLEGDDPRAPAESPRRYNKMLLKKERQWRRRRGGQPTASSGGSTLLSCKRLGVCAGESSRGLCGSTSACVSRRGRQESTVSTVDQFDDRRQRSSGALYNSEDDVDDDSCDTSLSSLECLSTSSSDDFHARQLRADSVFTATVQSLAIRAERERKKMEAREEQMLRGEAVQNKEWLRTQRPPLSSQAACGSQLPSASTAAGGTMRHSEVCSNTGGSGAISSFFISPIHQFVAAESADWAAGTEFQFLGQGGLGRGDITTSFPFASLRPSQVVPRRGTCAPVRAAAGRRRGRSDDNEGETGAMSSTGGEATLTSETHGNTTDAQTGFRRARKKRKRGDCARQAVVGECGGSRALRPVAAPSNGPPLEILPCSKKDMREDLLESFLMEVVLDEDDFQFS</sequence>
<feature type="compositionally biased region" description="Polar residues" evidence="1">
    <location>
        <begin position="720"/>
        <end position="742"/>
    </location>
</feature>
<feature type="region of interest" description="Disordered" evidence="1">
    <location>
        <begin position="29"/>
        <end position="129"/>
    </location>
</feature>
<dbReference type="GeneID" id="92512863"/>
<dbReference type="EMBL" id="JAFEUZ010000033">
    <property type="protein sequence ID" value="KAG5469553.1"/>
    <property type="molecule type" value="Genomic_DNA"/>
</dbReference>
<keyword evidence="3" id="KW-1185">Reference proteome</keyword>
<organism evidence="2 3">
    <name type="scientific">Leishmania martiniquensis</name>
    <dbReference type="NCBI Taxonomy" id="1580590"/>
    <lineage>
        <taxon>Eukaryota</taxon>
        <taxon>Discoba</taxon>
        <taxon>Euglenozoa</taxon>
        <taxon>Kinetoplastea</taxon>
        <taxon>Metakinetoplastina</taxon>
        <taxon>Trypanosomatida</taxon>
        <taxon>Trypanosomatidae</taxon>
        <taxon>Leishmaniinae</taxon>
        <taxon>Leishmania</taxon>
    </lineage>
</organism>